<dbReference type="PANTHER" id="PTHR10574">
    <property type="entry name" value="NETRIN/LAMININ-RELATED"/>
    <property type="match status" value="1"/>
</dbReference>
<feature type="signal peptide" evidence="12">
    <location>
        <begin position="1"/>
        <end position="20"/>
    </location>
</feature>
<feature type="coiled-coil region" evidence="11">
    <location>
        <begin position="1041"/>
        <end position="1094"/>
    </location>
</feature>
<dbReference type="GO" id="GO:0005576">
    <property type="term" value="C:extracellular region"/>
    <property type="evidence" value="ECO:0007669"/>
    <property type="project" value="UniProtKB-SubCell"/>
</dbReference>
<evidence type="ECO:0000256" key="9">
    <source>
        <dbReference type="ARBA" id="ARBA00023292"/>
    </source>
</evidence>
<feature type="domain" description="Laminin N-terminal" evidence="15">
    <location>
        <begin position="44"/>
        <end position="279"/>
    </location>
</feature>
<feature type="domain" description="Laminin EGF-like" evidence="13">
    <location>
        <begin position="883"/>
        <end position="935"/>
    </location>
</feature>
<feature type="disulfide bond" evidence="10">
    <location>
        <begin position="465"/>
        <end position="474"/>
    </location>
</feature>
<dbReference type="SMART" id="SM00281">
    <property type="entry name" value="LamB"/>
    <property type="match status" value="1"/>
</dbReference>
<keyword evidence="3" id="KW-0964">Secreted</keyword>
<evidence type="ECO:0000313" key="17">
    <source>
        <dbReference type="Proteomes" id="UP000625711"/>
    </source>
</evidence>
<evidence type="ECO:0000256" key="6">
    <source>
        <dbReference type="ARBA" id="ARBA00023157"/>
    </source>
</evidence>
<keyword evidence="17" id="KW-1185">Reference proteome</keyword>
<dbReference type="Proteomes" id="UP000625711">
    <property type="component" value="Unassembled WGS sequence"/>
</dbReference>
<dbReference type="InterPro" id="IPR050440">
    <property type="entry name" value="Laminin/Netrin_ECM"/>
</dbReference>
<feature type="disulfide bond" evidence="10">
    <location>
        <begin position="957"/>
        <end position="966"/>
    </location>
</feature>
<feature type="domain" description="Laminin EGF-like" evidence="13">
    <location>
        <begin position="725"/>
        <end position="773"/>
    </location>
</feature>
<evidence type="ECO:0000256" key="7">
    <source>
        <dbReference type="ARBA" id="ARBA00023180"/>
    </source>
</evidence>
<evidence type="ECO:0000256" key="10">
    <source>
        <dbReference type="PROSITE-ProRule" id="PRU00460"/>
    </source>
</evidence>
<dbReference type="PROSITE" id="PS51117">
    <property type="entry name" value="LAMININ_NTER"/>
    <property type="match status" value="1"/>
</dbReference>
<comment type="caution">
    <text evidence="10">Lacks conserved residue(s) required for the propagation of feature annotation.</text>
</comment>
<proteinExistence type="predicted"/>
<evidence type="ECO:0000256" key="2">
    <source>
        <dbReference type="ARBA" id="ARBA00004613"/>
    </source>
</evidence>
<protein>
    <recommendedName>
        <fullName evidence="18">Laminin subunit gamma-1</fullName>
    </recommendedName>
</protein>
<dbReference type="FunFam" id="2.10.25.10:FF:000224">
    <property type="entry name" value="Usherin"/>
    <property type="match status" value="1"/>
</dbReference>
<feature type="domain" description="Laminin EGF-like" evidence="13">
    <location>
        <begin position="984"/>
        <end position="1029"/>
    </location>
</feature>
<keyword evidence="5" id="KW-0677">Repeat</keyword>
<evidence type="ECO:0000256" key="12">
    <source>
        <dbReference type="SAM" id="SignalP"/>
    </source>
</evidence>
<keyword evidence="8" id="KW-0966">Cell projection</keyword>
<feature type="coiled-coil region" evidence="11">
    <location>
        <begin position="1413"/>
        <end position="1468"/>
    </location>
</feature>
<reference evidence="16" key="1">
    <citation type="submission" date="2020-08" db="EMBL/GenBank/DDBJ databases">
        <title>Genome sequencing and assembly of the red palm weevil Rhynchophorus ferrugineus.</title>
        <authorList>
            <person name="Dias G.B."/>
            <person name="Bergman C.M."/>
            <person name="Manee M."/>
        </authorList>
    </citation>
    <scope>NUCLEOTIDE SEQUENCE</scope>
    <source>
        <strain evidence="16">AA-2017</strain>
        <tissue evidence="16">Whole larva</tissue>
    </source>
</reference>
<dbReference type="OrthoDB" id="430826at2759"/>
<feature type="disulfide bond" evidence="10">
    <location>
        <begin position="936"/>
        <end position="948"/>
    </location>
</feature>
<keyword evidence="9 10" id="KW-0424">Laminin EGF-like domain</keyword>
<feature type="disulfide bond" evidence="10">
    <location>
        <begin position="908"/>
        <end position="917"/>
    </location>
</feature>
<dbReference type="GO" id="GO:0005604">
    <property type="term" value="C:basement membrane"/>
    <property type="evidence" value="ECO:0007669"/>
    <property type="project" value="TreeGrafter"/>
</dbReference>
<evidence type="ECO:0008006" key="18">
    <source>
        <dbReference type="Google" id="ProtNLM"/>
    </source>
</evidence>
<feature type="disulfide bond" evidence="10">
    <location>
        <begin position="938"/>
        <end position="955"/>
    </location>
</feature>
<feature type="disulfide bond" evidence="10">
    <location>
        <begin position="395"/>
        <end position="407"/>
    </location>
</feature>
<evidence type="ECO:0000256" key="4">
    <source>
        <dbReference type="ARBA" id="ARBA00022729"/>
    </source>
</evidence>
<keyword evidence="7" id="KW-0325">Glycoprotein</keyword>
<name>A0A834IVH9_RHYFE</name>
<evidence type="ECO:0000256" key="3">
    <source>
        <dbReference type="ARBA" id="ARBA00022525"/>
    </source>
</evidence>
<dbReference type="PROSITE" id="PS51115">
    <property type="entry name" value="LAMININ_IVA"/>
    <property type="match status" value="1"/>
</dbReference>
<accession>A0A834IVH9</accession>
<dbReference type="FunFam" id="2.10.25.10:FF:000580">
    <property type="entry name" value="Wing blister, isoform B"/>
    <property type="match status" value="1"/>
</dbReference>
<comment type="caution">
    <text evidence="16">The sequence shown here is derived from an EMBL/GenBank/DDBJ whole genome shotgun (WGS) entry which is preliminary data.</text>
</comment>
<dbReference type="GO" id="GO:0009887">
    <property type="term" value="P:animal organ morphogenesis"/>
    <property type="evidence" value="ECO:0007669"/>
    <property type="project" value="TreeGrafter"/>
</dbReference>
<dbReference type="PROSITE" id="PS50027">
    <property type="entry name" value="EGF_LAM_2"/>
    <property type="match status" value="7"/>
</dbReference>
<dbReference type="Gene3D" id="2.10.25.10">
    <property type="entry name" value="Laminin"/>
    <property type="match status" value="10"/>
</dbReference>
<dbReference type="PROSITE" id="PS01248">
    <property type="entry name" value="EGF_LAM_1"/>
    <property type="match status" value="4"/>
</dbReference>
<evidence type="ECO:0000256" key="5">
    <source>
        <dbReference type="ARBA" id="ARBA00022737"/>
    </source>
</evidence>
<dbReference type="EMBL" id="JAACXV010000073">
    <property type="protein sequence ID" value="KAF7284665.1"/>
    <property type="molecule type" value="Genomic_DNA"/>
</dbReference>
<dbReference type="SMART" id="SM00181">
    <property type="entry name" value="EGF"/>
    <property type="match status" value="4"/>
</dbReference>
<dbReference type="Gene3D" id="2.60.120.260">
    <property type="entry name" value="Galactose-binding domain-like"/>
    <property type="match status" value="1"/>
</dbReference>
<organism evidence="16 17">
    <name type="scientific">Rhynchophorus ferrugineus</name>
    <name type="common">Red palm weevil</name>
    <name type="synonym">Curculio ferrugineus</name>
    <dbReference type="NCBI Taxonomy" id="354439"/>
    <lineage>
        <taxon>Eukaryota</taxon>
        <taxon>Metazoa</taxon>
        <taxon>Ecdysozoa</taxon>
        <taxon>Arthropoda</taxon>
        <taxon>Hexapoda</taxon>
        <taxon>Insecta</taxon>
        <taxon>Pterygota</taxon>
        <taxon>Neoptera</taxon>
        <taxon>Endopterygota</taxon>
        <taxon>Coleoptera</taxon>
        <taxon>Polyphaga</taxon>
        <taxon>Cucujiformia</taxon>
        <taxon>Curculionidae</taxon>
        <taxon>Dryophthorinae</taxon>
        <taxon>Rhynchophorus</taxon>
    </lineage>
</organism>
<dbReference type="SMART" id="SM00136">
    <property type="entry name" value="LamNT"/>
    <property type="match status" value="1"/>
</dbReference>
<feature type="disulfide bond" evidence="10">
    <location>
        <begin position="743"/>
        <end position="752"/>
    </location>
</feature>
<dbReference type="InterPro" id="IPR002049">
    <property type="entry name" value="LE_dom"/>
</dbReference>
<feature type="domain" description="Laminin EGF-like" evidence="13">
    <location>
        <begin position="936"/>
        <end position="983"/>
    </location>
</feature>
<dbReference type="InterPro" id="IPR000034">
    <property type="entry name" value="Laminin_IV"/>
</dbReference>
<dbReference type="InterPro" id="IPR008211">
    <property type="entry name" value="Laminin_N"/>
</dbReference>
<feature type="domain" description="Laminin EGF-like" evidence="13">
    <location>
        <begin position="828"/>
        <end position="882"/>
    </location>
</feature>
<feature type="disulfide bond" evidence="10">
    <location>
        <begin position="415"/>
        <end position="424"/>
    </location>
</feature>
<dbReference type="FunFam" id="2.10.25.10:FF:000051">
    <property type="entry name" value="Laminin subunit alpha 4"/>
    <property type="match status" value="1"/>
</dbReference>
<comment type="subcellular location">
    <subcellularLocation>
        <location evidence="1">Cell projection</location>
    </subcellularLocation>
    <subcellularLocation>
        <location evidence="2">Secreted</location>
    </subcellularLocation>
</comment>
<feature type="domain" description="Laminin IV type A" evidence="14">
    <location>
        <begin position="521"/>
        <end position="690"/>
    </location>
</feature>
<feature type="disulfide bond" evidence="10">
    <location>
        <begin position="1004"/>
        <end position="1013"/>
    </location>
</feature>
<keyword evidence="11" id="KW-0175">Coiled coil</keyword>
<evidence type="ECO:0000259" key="14">
    <source>
        <dbReference type="PROSITE" id="PS51115"/>
    </source>
</evidence>
<evidence type="ECO:0000256" key="11">
    <source>
        <dbReference type="SAM" id="Coils"/>
    </source>
</evidence>
<evidence type="ECO:0000256" key="8">
    <source>
        <dbReference type="ARBA" id="ARBA00023273"/>
    </source>
</evidence>
<feature type="domain" description="Laminin EGF-like" evidence="13">
    <location>
        <begin position="395"/>
        <end position="441"/>
    </location>
</feature>
<dbReference type="FunFam" id="2.60.120.260:FF:000018">
    <property type="entry name" value="Laminin subunit gamma 1"/>
    <property type="match status" value="1"/>
</dbReference>
<dbReference type="Pfam" id="PF00055">
    <property type="entry name" value="Laminin_N"/>
    <property type="match status" value="1"/>
</dbReference>
<feature type="disulfide bond" evidence="10">
    <location>
        <begin position="984"/>
        <end position="996"/>
    </location>
</feature>
<evidence type="ECO:0000256" key="1">
    <source>
        <dbReference type="ARBA" id="ARBA00004316"/>
    </source>
</evidence>
<evidence type="ECO:0000259" key="13">
    <source>
        <dbReference type="PROSITE" id="PS50027"/>
    </source>
</evidence>
<dbReference type="Pfam" id="PF00053">
    <property type="entry name" value="EGF_laminin"/>
    <property type="match status" value="10"/>
</dbReference>
<keyword evidence="6 10" id="KW-1015">Disulfide bond</keyword>
<dbReference type="GO" id="GO:0007411">
    <property type="term" value="P:axon guidance"/>
    <property type="evidence" value="ECO:0007669"/>
    <property type="project" value="TreeGrafter"/>
</dbReference>
<evidence type="ECO:0000313" key="16">
    <source>
        <dbReference type="EMBL" id="KAF7284665.1"/>
    </source>
</evidence>
<evidence type="ECO:0000259" key="15">
    <source>
        <dbReference type="PROSITE" id="PS51117"/>
    </source>
</evidence>
<dbReference type="GO" id="GO:0042995">
    <property type="term" value="C:cell projection"/>
    <property type="evidence" value="ECO:0007669"/>
    <property type="project" value="UniProtKB-SubCell"/>
</dbReference>
<feature type="disulfide bond" evidence="10">
    <location>
        <begin position="852"/>
        <end position="861"/>
    </location>
</feature>
<dbReference type="CDD" id="cd00055">
    <property type="entry name" value="EGF_Lam"/>
    <property type="match status" value="8"/>
</dbReference>
<feature type="chain" id="PRO_5032669798" description="Laminin subunit gamma-1" evidence="12">
    <location>
        <begin position="21"/>
        <end position="1616"/>
    </location>
</feature>
<dbReference type="SUPFAM" id="SSF57196">
    <property type="entry name" value="EGF/Laminin"/>
    <property type="match status" value="8"/>
</dbReference>
<dbReference type="PRINTS" id="PR00011">
    <property type="entry name" value="EGFLAMININ"/>
</dbReference>
<dbReference type="FunFam" id="2.10.25.10:FF:000090">
    <property type="entry name" value="laminin subunit alpha"/>
    <property type="match status" value="1"/>
</dbReference>
<feature type="coiled-coil region" evidence="11">
    <location>
        <begin position="1136"/>
        <end position="1213"/>
    </location>
</feature>
<feature type="domain" description="Laminin EGF-like" evidence="13">
    <location>
        <begin position="442"/>
        <end position="494"/>
    </location>
</feature>
<feature type="coiled-coil region" evidence="11">
    <location>
        <begin position="1543"/>
        <end position="1600"/>
    </location>
</feature>
<dbReference type="GO" id="GO:0009888">
    <property type="term" value="P:tissue development"/>
    <property type="evidence" value="ECO:0007669"/>
    <property type="project" value="TreeGrafter"/>
</dbReference>
<gene>
    <name evidence="16" type="ORF">GWI33_021849</name>
</gene>
<dbReference type="SMART" id="SM00180">
    <property type="entry name" value="EGF_Lam"/>
    <property type="match status" value="10"/>
</dbReference>
<dbReference type="Pfam" id="PF00052">
    <property type="entry name" value="Laminin_B"/>
    <property type="match status" value="1"/>
</dbReference>
<dbReference type="FunFam" id="2.10.25.10:FF:000166">
    <property type="entry name" value="laminin subunit gamma-1"/>
    <property type="match status" value="1"/>
</dbReference>
<dbReference type="InterPro" id="IPR000742">
    <property type="entry name" value="EGF"/>
</dbReference>
<dbReference type="FunFam" id="2.10.25.10:FF:000067">
    <property type="entry name" value="Laminin subunit gamma 1"/>
    <property type="match status" value="2"/>
</dbReference>
<keyword evidence="4 12" id="KW-0732">Signal</keyword>
<dbReference type="PANTHER" id="PTHR10574:SF435">
    <property type="entry name" value="LAMININ SUBUNIT GAMMA-1"/>
    <property type="match status" value="1"/>
</dbReference>
<sequence>MWKCLNFYLVLSCGWAIASSQHEYDHTPAIGTKKESRCYDDFSRPQRCIPEFENAAFNVEMEATNTCGEEGDQEYCVQTGVTGIRKSCEICRAGEHHARFLTDIHNVDSPTWWQSETMLEQIQWPNQVNLTLKFGKAFDITYVRLWFMSPRPESFYLSKKTYEGGPWIPYQYYSATCRDTYGLPDWTHTKRGEETRALCTSEYSDISPLRGGNVAFGTLEGRPSAYNFDTSPELQEWVTATEIMITLDRINTFGDEVFGDQQVLRSYFYAIADVAVGARCKCNGHASECVASTGEKGLQSRVCRCEHNTAGPDCAECLPFFNDAPWARATASNANECKQCNCNGYSNRCMFDQKLYDETGHGGHCLDCSANRDGPNCQRCRPNYYMREDGYCTACECDLTGSLFQQCNSQGKCQCKPGVTGDKCNHCAENHYDFSKTGCKTCDCFVPGSAYNVPRCDPITGSCYCKENVEGRQCRDCKPGFFNLHVDNEFGCTPCFCYGHSSQCKSAPGYFSYLVESTFAKSSEKWRAEDFYSRPVPLKYESISQSIGVQSKEEESIYFVAPNRFLGDQRASYNQLLDFSLRVGDSRPIPTATDIILESGNVSITNTIFAQENHIPSMETQNYKFRLHEHPDYGWQPRMTSKSFISLLTNLTAIKIKGTFTPRGVGFLDDVRLETASRGIAGRQASWIELCECPTGYVGQYCESCAPGYRHSPAHGGPFTNCIPCDCNNHASICDSETGRCICQHNTTGENCEFCARGFYGNALAGTPDDCLPCICPERGPCIQVGDDDIMCIECPTGYSGPLCEICADGYFGDPVAHFGPSRPCQLCECNGNIDLNAIGNCNTTTGECLRCIHNTGGPRCEVCLPGYYGNALVLPKGDCKRCQCFPPGTNDILGEPICDQSTGACQCKPHVVGVNCDQCENGFFNIMSMEGCESCNCDPIGSFNQSCDLYTGQCYCRPGVTGLRCDHCEARKYGFSLDGCKECQCDRIGSKDMQCDANGQCPCLDNVEGRKCDRCKENKYDRKRGCIACPDCYNLVQNAHRNHTSKLERLNHIINEIEHQPTVVSDEEFPEELEKLENEIDEFHEIVKNGTGNTSVFQAILNMGDRQKEVSKTLEEIYENVFTTGEKTKMTQHNLDNAEDFILEIEERMNEAEETFEVQARKALAEARERSKIVGQQSQRMTNIAHEARAMADLLDEQADALNIESKEAKNKSIEAYEKVKRVHAIQQNVSAEARILQGEVTAAELKLNRTKDFTEHVSDEAYQIKNAALGLLNDVNNLIIPEADVPTLRQQSNDLRDEAYRLNNKTRELFDDSENIRNSIADKAEWGSELIEKALEQQHGIEEMNSDLQLTKAQTDRAINLWDEILGRAESNYKLLSDFDTQTNQSKKNANDALKTIPDIKAIIDETNVKTDQAQQALIDAQSNAAQALEKANQADILAKSASVKAESIKTEAEGLFKNATQLNDEVGLMYDRVLHSEGEFKNLVDKARSNETLVNEAKEKVGRAGKDANAAQNRVTELLNGVESIISELQNTPEISDDELNRLEEEIRQTEFQLKQARLEERLAELQREHKSQNDLIENYKDQIKVLRNDVSNIEQIVASLPDGCFKRVELEP</sequence>